<comment type="function">
    <text evidence="1">Part of the ABC transporter complex LptBFG involved in the translocation of lipopolysaccharide (LPS) from the inner membrane to the outer membrane.</text>
</comment>
<dbReference type="AlphaFoldDB" id="A0A1Q2SMU7"/>
<comment type="subunit">
    <text evidence="11">Component of the lipopolysaccharide transport and assembly complex. The LptBFG transporter is composed of two ATP-binding proteins (LptB) and two transmembrane proteins (LptF and LptG).</text>
</comment>
<evidence type="ECO:0000256" key="8">
    <source>
        <dbReference type="ARBA" id="ARBA00022692"/>
    </source>
</evidence>
<dbReference type="GO" id="GO:0015920">
    <property type="term" value="P:lipopolysaccharide transport"/>
    <property type="evidence" value="ECO:0007669"/>
    <property type="project" value="TreeGrafter"/>
</dbReference>
<dbReference type="KEGG" id="ntt:TAO_1084"/>
<feature type="transmembrane region" description="Helical" evidence="12">
    <location>
        <begin position="56"/>
        <end position="81"/>
    </location>
</feature>
<dbReference type="RefSeq" id="WP_096527003.1">
    <property type="nucleotide sequence ID" value="NZ_AP014836.1"/>
</dbReference>
<evidence type="ECO:0000256" key="5">
    <source>
        <dbReference type="ARBA" id="ARBA00022448"/>
    </source>
</evidence>
<evidence type="ECO:0000256" key="7">
    <source>
        <dbReference type="ARBA" id="ARBA00022519"/>
    </source>
</evidence>
<dbReference type="Pfam" id="PF03739">
    <property type="entry name" value="LptF_LptG"/>
    <property type="match status" value="1"/>
</dbReference>
<comment type="similarity">
    <text evidence="3">Belongs to the LptF/LptG family.</text>
</comment>
<evidence type="ECO:0000313" key="13">
    <source>
        <dbReference type="EMBL" id="BAW80454.1"/>
    </source>
</evidence>
<keyword evidence="14" id="KW-1185">Reference proteome</keyword>
<dbReference type="Proteomes" id="UP000243679">
    <property type="component" value="Chromosome"/>
</dbReference>
<dbReference type="InterPro" id="IPR030922">
    <property type="entry name" value="LptF"/>
</dbReference>
<feature type="transmembrane region" description="Helical" evidence="12">
    <location>
        <begin position="332"/>
        <end position="351"/>
    </location>
</feature>
<evidence type="ECO:0000256" key="10">
    <source>
        <dbReference type="ARBA" id="ARBA00023136"/>
    </source>
</evidence>
<dbReference type="PANTHER" id="PTHR33529">
    <property type="entry name" value="SLR0882 PROTEIN-RELATED"/>
    <property type="match status" value="1"/>
</dbReference>
<gene>
    <name evidence="13" type="ORF">TAO_1084</name>
</gene>
<keyword evidence="7" id="KW-0997">Cell inner membrane</keyword>
<evidence type="ECO:0000256" key="3">
    <source>
        <dbReference type="ARBA" id="ARBA00007725"/>
    </source>
</evidence>
<evidence type="ECO:0000256" key="9">
    <source>
        <dbReference type="ARBA" id="ARBA00022989"/>
    </source>
</evidence>
<keyword evidence="9 12" id="KW-1133">Transmembrane helix</keyword>
<keyword evidence="8 12" id="KW-0812">Transmembrane</keyword>
<protein>
    <recommendedName>
        <fullName evidence="4">Lipopolysaccharide export system permease protein LptF</fullName>
    </recommendedName>
</protein>
<comment type="subcellular location">
    <subcellularLocation>
        <location evidence="2">Cell inner membrane</location>
        <topology evidence="2">Multi-pass membrane protein</topology>
    </subcellularLocation>
</comment>
<evidence type="ECO:0000256" key="12">
    <source>
        <dbReference type="SAM" id="Phobius"/>
    </source>
</evidence>
<sequence length="371" mass="41456">MFKFFIIDRYILKELSLNVAGATMILMLIFGGIRFIHLLGKAAEGAVPGETIFALAAYESVGALILLLPLAAFLSVILVLGRMGNDGETIALFACGISRNRLLQVVLLFGLILAIASGFISLYLAPLALAKGYRLEQQALLAAETSGLVAGGFKETNNGQRIFYAESLAKDRIWMKNIFIQAQQLAQKIIFRATAGRLKTDEVTGDKHLILENGYRYDLANDGSRFRIFRFIHHGVLIKKGGTQEFKVRHKTIPTLTLWEMGTPKDISEVQWRLSMPIATVLLAMLAVPLTRPGPRQGRYAGLVPAILAYIIYSNTLGIARNWVERGTLSTLLGLWWVHGIMLLVVLILLWPQSLKKTLHQLNRFRIWMRR</sequence>
<accession>A0A1Q2SMU7</accession>
<evidence type="ECO:0000256" key="11">
    <source>
        <dbReference type="ARBA" id="ARBA00026081"/>
    </source>
</evidence>
<dbReference type="EMBL" id="AP014836">
    <property type="protein sequence ID" value="BAW80454.1"/>
    <property type="molecule type" value="Genomic_DNA"/>
</dbReference>
<keyword evidence="5" id="KW-0813">Transport</keyword>
<dbReference type="PANTHER" id="PTHR33529:SF7">
    <property type="entry name" value="LIPOPOLYSACCHARIDE EXPORT SYSTEM PERMEASE PROTEIN LPTF"/>
    <property type="match status" value="1"/>
</dbReference>
<dbReference type="GO" id="GO:0055085">
    <property type="term" value="P:transmembrane transport"/>
    <property type="evidence" value="ECO:0007669"/>
    <property type="project" value="InterPro"/>
</dbReference>
<evidence type="ECO:0000256" key="2">
    <source>
        <dbReference type="ARBA" id="ARBA00004429"/>
    </source>
</evidence>
<dbReference type="NCBIfam" id="TIGR04407">
    <property type="entry name" value="LptF_YjgP"/>
    <property type="match status" value="1"/>
</dbReference>
<dbReference type="GO" id="GO:0043190">
    <property type="term" value="C:ATP-binding cassette (ABC) transporter complex"/>
    <property type="evidence" value="ECO:0007669"/>
    <property type="project" value="InterPro"/>
</dbReference>
<feature type="transmembrane region" description="Helical" evidence="12">
    <location>
        <begin position="300"/>
        <end position="320"/>
    </location>
</feature>
<feature type="transmembrane region" description="Helical" evidence="12">
    <location>
        <begin position="270"/>
        <end position="288"/>
    </location>
</feature>
<feature type="transmembrane region" description="Helical" evidence="12">
    <location>
        <begin position="102"/>
        <end position="125"/>
    </location>
</feature>
<reference evidence="13 14" key="1">
    <citation type="journal article" date="2017" name="ISME J.">
        <title>An acid-tolerant ammonia-oxidizing ?-proteobacterium from soil.</title>
        <authorList>
            <person name="Hayatsu M."/>
            <person name="Tago K."/>
            <person name="Uchiyama I."/>
            <person name="Toyoda A."/>
            <person name="Wang Y."/>
            <person name="Shimomura Y."/>
            <person name="Okubo T."/>
            <person name="Kurisu F."/>
            <person name="Hirono Y."/>
            <person name="Nonaka K."/>
            <person name="Akiyama H."/>
            <person name="Itoh T."/>
            <person name="Takami H."/>
        </authorList>
    </citation>
    <scope>NUCLEOTIDE SEQUENCE [LARGE SCALE GENOMIC DNA]</scope>
    <source>
        <strain evidence="13 14">TAO100</strain>
    </source>
</reference>
<name>A0A1Q2SMU7_9GAMM</name>
<evidence type="ECO:0000256" key="1">
    <source>
        <dbReference type="ARBA" id="ARBA00002265"/>
    </source>
</evidence>
<organism evidence="13 14">
    <name type="scientific">Candidatus Nitrosoglobus terrae</name>
    <dbReference type="NCBI Taxonomy" id="1630141"/>
    <lineage>
        <taxon>Bacteria</taxon>
        <taxon>Pseudomonadati</taxon>
        <taxon>Pseudomonadota</taxon>
        <taxon>Gammaproteobacteria</taxon>
        <taxon>Chromatiales</taxon>
        <taxon>Chromatiaceae</taxon>
        <taxon>Candidatus Nitrosoglobus</taxon>
    </lineage>
</organism>
<proteinExistence type="inferred from homology"/>
<dbReference type="InterPro" id="IPR005495">
    <property type="entry name" value="LptG/LptF_permease"/>
</dbReference>
<evidence type="ECO:0000256" key="6">
    <source>
        <dbReference type="ARBA" id="ARBA00022475"/>
    </source>
</evidence>
<dbReference type="OrthoDB" id="9778062at2"/>
<keyword evidence="6" id="KW-1003">Cell membrane</keyword>
<evidence type="ECO:0000313" key="14">
    <source>
        <dbReference type="Proteomes" id="UP000243679"/>
    </source>
</evidence>
<keyword evidence="10 12" id="KW-0472">Membrane</keyword>
<feature type="transmembrane region" description="Helical" evidence="12">
    <location>
        <begin position="15"/>
        <end position="36"/>
    </location>
</feature>
<evidence type="ECO:0000256" key="4">
    <source>
        <dbReference type="ARBA" id="ARBA00014213"/>
    </source>
</evidence>